<keyword evidence="3" id="KW-1185">Reference proteome</keyword>
<feature type="region of interest" description="Disordered" evidence="1">
    <location>
        <begin position="67"/>
        <end position="86"/>
    </location>
</feature>
<organism evidence="2 3">
    <name type="scientific">Stylosanthes scabra</name>
    <dbReference type="NCBI Taxonomy" id="79078"/>
    <lineage>
        <taxon>Eukaryota</taxon>
        <taxon>Viridiplantae</taxon>
        <taxon>Streptophyta</taxon>
        <taxon>Embryophyta</taxon>
        <taxon>Tracheophyta</taxon>
        <taxon>Spermatophyta</taxon>
        <taxon>Magnoliopsida</taxon>
        <taxon>eudicotyledons</taxon>
        <taxon>Gunneridae</taxon>
        <taxon>Pentapetalae</taxon>
        <taxon>rosids</taxon>
        <taxon>fabids</taxon>
        <taxon>Fabales</taxon>
        <taxon>Fabaceae</taxon>
        <taxon>Papilionoideae</taxon>
        <taxon>50 kb inversion clade</taxon>
        <taxon>dalbergioids sensu lato</taxon>
        <taxon>Dalbergieae</taxon>
        <taxon>Pterocarpus clade</taxon>
        <taxon>Stylosanthes</taxon>
    </lineage>
</organism>
<dbReference type="Proteomes" id="UP001341840">
    <property type="component" value="Unassembled WGS sequence"/>
</dbReference>
<sequence length="215" mass="24412">IPTLSLCVNQEGREDTLLSQPLSNQWRSIPILFLYVNQEGREDALLKEEDVENLDHKEVHECVEEVEEENEYQEAEDIDQEVKDKDKESKGMEIVHYASFEATPSKLPSEMHFEWVNPSNMNFIGPQHYGLSEANGQLRALCGVLDTKGMDSLVLDESRFITCGKSDFKAYSGHLHKLHNNRAKVKALSMMKHLAISREAYSGDDRAADDDQAEA</sequence>
<name>A0ABU6QPD3_9FABA</name>
<evidence type="ECO:0000313" key="3">
    <source>
        <dbReference type="Proteomes" id="UP001341840"/>
    </source>
</evidence>
<evidence type="ECO:0000313" key="2">
    <source>
        <dbReference type="EMBL" id="MED6113851.1"/>
    </source>
</evidence>
<evidence type="ECO:0000256" key="1">
    <source>
        <dbReference type="SAM" id="MobiDB-lite"/>
    </source>
</evidence>
<accession>A0ABU6QPD3</accession>
<gene>
    <name evidence="2" type="ORF">PIB30_074712</name>
</gene>
<protein>
    <submittedName>
        <fullName evidence="2">Uncharacterized protein</fullName>
    </submittedName>
</protein>
<proteinExistence type="predicted"/>
<reference evidence="2 3" key="1">
    <citation type="journal article" date="2023" name="Plants (Basel)">
        <title>Bridging the Gap: Combining Genomics and Transcriptomics Approaches to Understand Stylosanthes scabra, an Orphan Legume from the Brazilian Caatinga.</title>
        <authorList>
            <person name="Ferreira-Neto J.R.C."/>
            <person name="da Silva M.D."/>
            <person name="Binneck E."/>
            <person name="de Melo N.F."/>
            <person name="da Silva R.H."/>
            <person name="de Melo A.L.T.M."/>
            <person name="Pandolfi V."/>
            <person name="Bustamante F.O."/>
            <person name="Brasileiro-Vidal A.C."/>
            <person name="Benko-Iseppon A.M."/>
        </authorList>
    </citation>
    <scope>NUCLEOTIDE SEQUENCE [LARGE SCALE GENOMIC DNA]</scope>
    <source>
        <tissue evidence="2">Leaves</tissue>
    </source>
</reference>
<dbReference type="EMBL" id="JASCZI010000935">
    <property type="protein sequence ID" value="MED6113851.1"/>
    <property type="molecule type" value="Genomic_DNA"/>
</dbReference>
<comment type="caution">
    <text evidence="2">The sequence shown here is derived from an EMBL/GenBank/DDBJ whole genome shotgun (WGS) entry which is preliminary data.</text>
</comment>
<feature type="non-terminal residue" evidence="2">
    <location>
        <position position="1"/>
    </location>
</feature>
<feature type="compositionally biased region" description="Acidic residues" evidence="1">
    <location>
        <begin position="67"/>
        <end position="79"/>
    </location>
</feature>